<evidence type="ECO:0000313" key="8">
    <source>
        <dbReference type="EMBL" id="KNC56334.1"/>
    </source>
</evidence>
<keyword evidence="4 6" id="KW-0472">Membrane</keyword>
<proteinExistence type="predicted"/>
<feature type="transmembrane region" description="Helical" evidence="6">
    <location>
        <begin position="208"/>
        <end position="228"/>
    </location>
</feature>
<dbReference type="Proteomes" id="UP000054408">
    <property type="component" value="Unassembled WGS sequence"/>
</dbReference>
<dbReference type="GO" id="GO:0006906">
    <property type="term" value="P:vesicle fusion"/>
    <property type="evidence" value="ECO:0007669"/>
    <property type="project" value="TreeGrafter"/>
</dbReference>
<dbReference type="InterPro" id="IPR000727">
    <property type="entry name" value="T_SNARE_dom"/>
</dbReference>
<dbReference type="OrthoDB" id="428895at2759"/>
<dbReference type="GO" id="GO:0048278">
    <property type="term" value="P:vesicle docking"/>
    <property type="evidence" value="ECO:0007669"/>
    <property type="project" value="TreeGrafter"/>
</dbReference>
<evidence type="ECO:0000256" key="1">
    <source>
        <dbReference type="ARBA" id="ARBA00004370"/>
    </source>
</evidence>
<dbReference type="GO" id="GO:0012505">
    <property type="term" value="C:endomembrane system"/>
    <property type="evidence" value="ECO:0007669"/>
    <property type="project" value="TreeGrafter"/>
</dbReference>
<dbReference type="eggNOG" id="KOG3202">
    <property type="taxonomic scope" value="Eukaryota"/>
</dbReference>
<keyword evidence="6" id="KW-0812">Transmembrane</keyword>
<gene>
    <name evidence="8" type="ORF">AMSG_02304</name>
</gene>
<dbReference type="STRING" id="461836.A0A0L0DVJ2"/>
<organism evidence="8 9">
    <name type="scientific">Thecamonas trahens ATCC 50062</name>
    <dbReference type="NCBI Taxonomy" id="461836"/>
    <lineage>
        <taxon>Eukaryota</taxon>
        <taxon>Apusozoa</taxon>
        <taxon>Apusomonadida</taxon>
        <taxon>Apusomonadidae</taxon>
        <taxon>Thecamonas</taxon>
    </lineage>
</organism>
<keyword evidence="3" id="KW-0175">Coiled coil</keyword>
<dbReference type="PANTHER" id="PTHR19957">
    <property type="entry name" value="SYNTAXIN"/>
    <property type="match status" value="1"/>
</dbReference>
<dbReference type="GeneID" id="25561990"/>
<protein>
    <submittedName>
        <fullName evidence="8">Syntaxin 8</fullName>
    </submittedName>
</protein>
<dbReference type="GO" id="GO:0000149">
    <property type="term" value="F:SNARE binding"/>
    <property type="evidence" value="ECO:0007669"/>
    <property type="project" value="TreeGrafter"/>
</dbReference>
<dbReference type="SUPFAM" id="SSF58038">
    <property type="entry name" value="SNARE fusion complex"/>
    <property type="match status" value="1"/>
</dbReference>
<evidence type="ECO:0000259" key="7">
    <source>
        <dbReference type="PROSITE" id="PS50192"/>
    </source>
</evidence>
<evidence type="ECO:0000313" key="9">
    <source>
        <dbReference type="Proteomes" id="UP000054408"/>
    </source>
</evidence>
<evidence type="ECO:0000256" key="4">
    <source>
        <dbReference type="ARBA" id="ARBA00023136"/>
    </source>
</evidence>
<dbReference type="EMBL" id="GL349441">
    <property type="protein sequence ID" value="KNC56334.1"/>
    <property type="molecule type" value="Genomic_DNA"/>
</dbReference>
<sequence>MADKEWLREYQRQVTALNEVNKDVTQRNNLLRSGQDVSSLTSKINRQLSLVASSVNTLRARVDAIPVTEGERARRRDLCATLMARKEKASAAMKVAGAASRASLMGGPGGSSSGQQRSRWGTVEQEDTIDKNNQDLLQMQSQIMRQQDDGLDVLAQTVARQKELGQAINRELDEQMPLLDRLDRHVDTTGAAVQKETRRVIRLTRKSAAGGGFCCLVFCIILFAALAATDWGCKIVKSKSRC</sequence>
<accession>A0A0L0DVJ2</accession>
<dbReference type="PANTHER" id="PTHR19957:SF124">
    <property type="entry name" value="SYNTAXIN-8"/>
    <property type="match status" value="1"/>
</dbReference>
<evidence type="ECO:0000256" key="2">
    <source>
        <dbReference type="ARBA" id="ARBA00022448"/>
    </source>
</evidence>
<name>A0A0L0DVJ2_THETB</name>
<dbReference type="RefSeq" id="XP_013760851.1">
    <property type="nucleotide sequence ID" value="XM_013905397.1"/>
</dbReference>
<dbReference type="GO" id="GO:0006886">
    <property type="term" value="P:intracellular protein transport"/>
    <property type="evidence" value="ECO:0007669"/>
    <property type="project" value="TreeGrafter"/>
</dbReference>
<keyword evidence="9" id="KW-1185">Reference proteome</keyword>
<keyword evidence="6" id="KW-1133">Transmembrane helix</keyword>
<feature type="domain" description="T-SNARE coiled-coil homology" evidence="7">
    <location>
        <begin position="141"/>
        <end position="203"/>
    </location>
</feature>
<dbReference type="AlphaFoldDB" id="A0A0L0DVJ2"/>
<dbReference type="GO" id="GO:0031201">
    <property type="term" value="C:SNARE complex"/>
    <property type="evidence" value="ECO:0007669"/>
    <property type="project" value="TreeGrafter"/>
</dbReference>
<evidence type="ECO:0000256" key="6">
    <source>
        <dbReference type="SAM" id="Phobius"/>
    </source>
</evidence>
<comment type="subcellular location">
    <subcellularLocation>
        <location evidence="1">Membrane</location>
    </subcellularLocation>
</comment>
<dbReference type="PROSITE" id="PS50192">
    <property type="entry name" value="T_SNARE"/>
    <property type="match status" value="1"/>
</dbReference>
<dbReference type="InterPro" id="IPR045242">
    <property type="entry name" value="Syntaxin"/>
</dbReference>
<keyword evidence="2" id="KW-0813">Transport</keyword>
<dbReference type="OMA" id="DSTCYIA"/>
<evidence type="ECO:0000256" key="3">
    <source>
        <dbReference type="ARBA" id="ARBA00023054"/>
    </source>
</evidence>
<reference evidence="8 9" key="1">
    <citation type="submission" date="2010-05" db="EMBL/GenBank/DDBJ databases">
        <title>The Genome Sequence of Thecamonas trahens ATCC 50062.</title>
        <authorList>
            <consortium name="The Broad Institute Genome Sequencing Platform"/>
            <person name="Russ C."/>
            <person name="Cuomo C."/>
            <person name="Shea T."/>
            <person name="Young S.K."/>
            <person name="Zeng Q."/>
            <person name="Koehrsen M."/>
            <person name="Haas B."/>
            <person name="Borodovsky M."/>
            <person name="Guigo R."/>
            <person name="Alvarado L."/>
            <person name="Berlin A."/>
            <person name="Bochicchio J."/>
            <person name="Borenstein D."/>
            <person name="Chapman S."/>
            <person name="Chen Z."/>
            <person name="Freedman E."/>
            <person name="Gellesch M."/>
            <person name="Goldberg J."/>
            <person name="Griggs A."/>
            <person name="Gujja S."/>
            <person name="Heilman E."/>
            <person name="Heiman D."/>
            <person name="Hepburn T."/>
            <person name="Howarth C."/>
            <person name="Jen D."/>
            <person name="Larson L."/>
            <person name="Mehta T."/>
            <person name="Park D."/>
            <person name="Pearson M."/>
            <person name="Roberts A."/>
            <person name="Saif S."/>
            <person name="Shenoy N."/>
            <person name="Sisk P."/>
            <person name="Stolte C."/>
            <person name="Sykes S."/>
            <person name="Thomson T."/>
            <person name="Walk T."/>
            <person name="White J."/>
            <person name="Yandava C."/>
            <person name="Burger G."/>
            <person name="Gray M.W."/>
            <person name="Holland P.W.H."/>
            <person name="King N."/>
            <person name="Lang F.B.F."/>
            <person name="Roger A.J."/>
            <person name="Ruiz-Trillo I."/>
            <person name="Lander E."/>
            <person name="Nusbaum C."/>
        </authorList>
    </citation>
    <scope>NUCLEOTIDE SEQUENCE [LARGE SCALE GENOMIC DNA]</scope>
    <source>
        <strain evidence="8 9">ATCC 50062</strain>
    </source>
</reference>
<dbReference type="Gene3D" id="1.20.5.110">
    <property type="match status" value="1"/>
</dbReference>
<dbReference type="GO" id="GO:0005484">
    <property type="term" value="F:SNAP receptor activity"/>
    <property type="evidence" value="ECO:0007669"/>
    <property type="project" value="TreeGrafter"/>
</dbReference>
<dbReference type="SMART" id="SM00397">
    <property type="entry name" value="t_SNARE"/>
    <property type="match status" value="1"/>
</dbReference>
<evidence type="ECO:0000256" key="5">
    <source>
        <dbReference type="SAM" id="MobiDB-lite"/>
    </source>
</evidence>
<feature type="region of interest" description="Disordered" evidence="5">
    <location>
        <begin position="102"/>
        <end position="123"/>
    </location>
</feature>